<dbReference type="InterPro" id="IPR014722">
    <property type="entry name" value="Rib_uL2_dom2"/>
</dbReference>
<dbReference type="GO" id="GO:0006357">
    <property type="term" value="P:regulation of transcription by RNA polymerase II"/>
    <property type="evidence" value="ECO:0007669"/>
    <property type="project" value="InterPro"/>
</dbReference>
<sequence length="1139" mass="120086">MAKGSFKTVGKGKRRFVPHPEPEDDEEVELEDDDAVENGAGGEQARTKKKRRRSLVDDAAEEDDDGEEEEDEAQPRKRNRFIDDIAAVDEDEDEEEDDEDVDDLIHDEAEEVAQAEDVLRTHRQVDLRERRDLTNEDVERYVKERYEEPALRERQHRDDSGAQAGVVGQQALLPNHTDPKLWLVHTKPGAEREAVQCLLQKGVDLALRGVPLQIKSAFAQDHLKGYIYVEAFKEAHVKEAMRGLRIFFQSKGAQLVPLREMVDAITVNAKARAAIDVGAWARVRAGLYKGDLAKVVDVDHSAGRALVRLVPRLDYAALAQRREEGRTPGLPFGQAPAVRPPARAFSETEAKEHRLLVEKKRSAEGGGFYYLLNGSQRFEDGYLVKPVAVKSLVLEEALPPLDELQRYNQVGAAARAEGDASAGGELAQLVESLATDGDAAAVAALRFSKDDKVRVVEGDLKELLGRVRAVLEDGRVEVMPSLKDLDEVLTFEPGQLAKYFQTGDHVRVAGGQHEGQTGMVVRVEGAACVLVSDAAKVELRVFARDLSEAAAAASGPDTFGEYELHNLVALDGPQTVGVLVNVSKDTARVLTNQGTAEQPDVRTVRLPDIKRKLFNRNAVAKDRTNNSVALGDAVTLEDTRLRGRTGTVKYIHMGALFLHARDVIENGGFLCVRARQCSVRGARSAPTAGAAVRNIAAMALLRSPAPSSGLGGFGAGASVLASPRMGGPPGMSGGGGGYGSFGSRGGQPGFSRRGGGGRDAGIPRGTKVTISKGPFRGYTGRVVSTTESHVRLELEAQYKTVTVRRDQLPVEQGGQPLPRPAPSYAGLPGSQTPGAATRTPLHVTATPMHAWGSATPLHPGAATPGRDNAWNPSAGPTPRHMPNYPDEPRSAPLQAGTPGGYGYGPSAGTPAYTPAYTPAETPAGTPGGADLGQLPGPPGGAYNAGTPAFLGAPTPYGDGATPALDGTTPSAGAGGAGGAYSPALQSPAAGTPGAAATPGTPGFDLESPGMPSGDEGQDWALWQGVVVQLPSGGLGVVQAAGADGLCTIAAAEAAPDGQLSVPPGARTIVQASAELARVPPAKKDAIKILAGEQRGQTGQLLGVDHSDGIVKLDANLDIKILALEHLARLHDPERPPDAA</sequence>
<feature type="domain" description="KOW" evidence="13">
    <location>
        <begin position="1079"/>
        <end position="1106"/>
    </location>
</feature>
<evidence type="ECO:0000313" key="15">
    <source>
        <dbReference type="Proteomes" id="UP001445335"/>
    </source>
</evidence>
<evidence type="ECO:0000256" key="7">
    <source>
        <dbReference type="ARBA" id="ARBA00023159"/>
    </source>
</evidence>
<feature type="compositionally biased region" description="Gly residues" evidence="11">
    <location>
        <begin position="731"/>
        <end position="759"/>
    </location>
</feature>
<organism evidence="14 15">
    <name type="scientific">Elliptochloris bilobata</name>
    <dbReference type="NCBI Taxonomy" id="381761"/>
    <lineage>
        <taxon>Eukaryota</taxon>
        <taxon>Viridiplantae</taxon>
        <taxon>Chlorophyta</taxon>
        <taxon>core chlorophytes</taxon>
        <taxon>Trebouxiophyceae</taxon>
        <taxon>Trebouxiophyceae incertae sedis</taxon>
        <taxon>Elliptochloris clade</taxon>
        <taxon>Elliptochloris</taxon>
    </lineage>
</organism>
<evidence type="ECO:0000259" key="13">
    <source>
        <dbReference type="SMART" id="SM00739"/>
    </source>
</evidence>
<comment type="subcellular location">
    <subcellularLocation>
        <location evidence="1 10">Nucleus</location>
    </subcellularLocation>
</comment>
<comment type="caution">
    <text evidence="14">The sequence shown here is derived from an EMBL/GenBank/DDBJ whole genome shotgun (WGS) entry which is preliminary data.</text>
</comment>
<feature type="domain" description="KOW" evidence="13">
    <location>
        <begin position="761"/>
        <end position="788"/>
    </location>
</feature>
<dbReference type="InterPro" id="IPR041977">
    <property type="entry name" value="KOW_Spt5_4"/>
</dbReference>
<dbReference type="PIRSF" id="PIRSF036945">
    <property type="entry name" value="Spt5"/>
    <property type="match status" value="1"/>
</dbReference>
<feature type="region of interest" description="Disordered" evidence="11">
    <location>
        <begin position="850"/>
        <end position="889"/>
    </location>
</feature>
<dbReference type="InterPro" id="IPR008991">
    <property type="entry name" value="Translation_prot_SH3-like_sf"/>
</dbReference>
<dbReference type="InterPro" id="IPR005824">
    <property type="entry name" value="KOW"/>
</dbReference>
<dbReference type="Pfam" id="PF23037">
    <property type="entry name" value="KOWx_SPT5"/>
    <property type="match status" value="1"/>
</dbReference>
<feature type="domain" description="NusG-like N-terminal" evidence="12">
    <location>
        <begin position="178"/>
        <end position="268"/>
    </location>
</feature>
<dbReference type="GO" id="GO:0032044">
    <property type="term" value="C:DSIF complex"/>
    <property type="evidence" value="ECO:0007669"/>
    <property type="project" value="TreeGrafter"/>
</dbReference>
<feature type="domain" description="KOW" evidence="13">
    <location>
        <begin position="446"/>
        <end position="473"/>
    </location>
</feature>
<dbReference type="Pfam" id="PF23287">
    <property type="entry name" value="KOW7_SPT5"/>
    <property type="match status" value="1"/>
</dbReference>
<dbReference type="Pfam" id="PF23290">
    <property type="entry name" value="KOW5_SPT5"/>
    <property type="match status" value="1"/>
</dbReference>
<dbReference type="InterPro" id="IPR017071">
    <property type="entry name" value="TF_Spt5_eukaryote"/>
</dbReference>
<dbReference type="Pfam" id="PF23042">
    <property type="entry name" value="KOW1_SPT5"/>
    <property type="match status" value="1"/>
</dbReference>
<dbReference type="SUPFAM" id="SSF50104">
    <property type="entry name" value="Translation proteins SH3-like domain"/>
    <property type="match status" value="1"/>
</dbReference>
<feature type="compositionally biased region" description="Acidic residues" evidence="11">
    <location>
        <begin position="22"/>
        <end position="36"/>
    </location>
</feature>
<evidence type="ECO:0000256" key="10">
    <source>
        <dbReference type="PIRNR" id="PIRNR036945"/>
    </source>
</evidence>
<dbReference type="InterPro" id="IPR022581">
    <property type="entry name" value="Spt5_N"/>
</dbReference>
<dbReference type="PANTHER" id="PTHR11125">
    <property type="entry name" value="SUPPRESSOR OF TY 5"/>
    <property type="match status" value="1"/>
</dbReference>
<dbReference type="AlphaFoldDB" id="A0AAW1QHQ6"/>
<feature type="region of interest" description="Disordered" evidence="11">
    <location>
        <begin position="731"/>
        <end position="773"/>
    </location>
</feature>
<comment type="similarity">
    <text evidence="2 10">Belongs to the SPT5 family.</text>
</comment>
<keyword evidence="3" id="KW-0678">Repressor</keyword>
<feature type="region of interest" description="Disordered" evidence="11">
    <location>
        <begin position="953"/>
        <end position="1017"/>
    </location>
</feature>
<dbReference type="InterPro" id="IPR039385">
    <property type="entry name" value="NGN_Euk"/>
</dbReference>
<feature type="compositionally biased region" description="Low complexity" evidence="11">
    <location>
        <begin position="987"/>
        <end position="1002"/>
    </location>
</feature>
<dbReference type="Pfam" id="PF23291">
    <property type="entry name" value="KOW4_SPT5"/>
    <property type="match status" value="1"/>
</dbReference>
<dbReference type="InterPro" id="IPR041978">
    <property type="entry name" value="KOW_Spt5_5"/>
</dbReference>
<feature type="compositionally biased region" description="Acidic residues" evidence="11">
    <location>
        <begin position="58"/>
        <end position="72"/>
    </location>
</feature>
<protein>
    <recommendedName>
        <fullName evidence="10">Transcription elongation factor SPT5</fullName>
    </recommendedName>
</protein>
<feature type="compositionally biased region" description="Acidic residues" evidence="11">
    <location>
        <begin position="86"/>
        <end position="101"/>
    </location>
</feature>
<dbReference type="Gene3D" id="2.30.30.30">
    <property type="match status" value="3"/>
</dbReference>
<dbReference type="Gene3D" id="3.30.70.940">
    <property type="entry name" value="NusG, N-terminal domain"/>
    <property type="match status" value="1"/>
</dbReference>
<dbReference type="EMBL" id="JALJOU010000111">
    <property type="protein sequence ID" value="KAK9820946.1"/>
    <property type="molecule type" value="Genomic_DNA"/>
</dbReference>
<dbReference type="GO" id="GO:0006368">
    <property type="term" value="P:transcription elongation by RNA polymerase II"/>
    <property type="evidence" value="ECO:0007669"/>
    <property type="project" value="TreeGrafter"/>
</dbReference>
<feature type="region of interest" description="Disordered" evidence="11">
    <location>
        <begin position="809"/>
        <end position="838"/>
    </location>
</feature>
<feature type="region of interest" description="Disordered" evidence="11">
    <location>
        <begin position="1"/>
        <end position="101"/>
    </location>
</feature>
<gene>
    <name evidence="14" type="ORF">WJX81_001276</name>
</gene>
<evidence type="ECO:0000256" key="1">
    <source>
        <dbReference type="ARBA" id="ARBA00004123"/>
    </source>
</evidence>
<keyword evidence="7" id="KW-0010">Activator</keyword>
<dbReference type="GO" id="GO:0032784">
    <property type="term" value="P:regulation of DNA-templated transcription elongation"/>
    <property type="evidence" value="ECO:0007669"/>
    <property type="project" value="InterPro"/>
</dbReference>
<dbReference type="InterPro" id="IPR039659">
    <property type="entry name" value="SPT5"/>
</dbReference>
<name>A0AAW1QHQ6_9CHLO</name>
<dbReference type="Proteomes" id="UP001445335">
    <property type="component" value="Unassembled WGS sequence"/>
</dbReference>
<feature type="region of interest" description="Disordered" evidence="11">
    <location>
        <begin position="912"/>
        <end position="933"/>
    </location>
</feature>
<evidence type="ECO:0000313" key="14">
    <source>
        <dbReference type="EMBL" id="KAK9820946.1"/>
    </source>
</evidence>
<keyword evidence="9 10" id="KW-0539">Nucleus</keyword>
<evidence type="ECO:0000259" key="12">
    <source>
        <dbReference type="SMART" id="SM00738"/>
    </source>
</evidence>
<dbReference type="CDD" id="cd06083">
    <property type="entry name" value="KOW_Spt5_3"/>
    <property type="match status" value="1"/>
</dbReference>
<dbReference type="InterPro" id="IPR036735">
    <property type="entry name" value="NGN_dom_sf"/>
</dbReference>
<dbReference type="InterPro" id="IPR057934">
    <property type="entry name" value="KOW_Spt5_7"/>
</dbReference>
<evidence type="ECO:0000256" key="2">
    <source>
        <dbReference type="ARBA" id="ARBA00006956"/>
    </source>
</evidence>
<keyword evidence="5" id="KW-0677">Repeat</keyword>
<evidence type="ECO:0000256" key="11">
    <source>
        <dbReference type="SAM" id="MobiDB-lite"/>
    </source>
</evidence>
<dbReference type="CDD" id="cd09888">
    <property type="entry name" value="NGN_Euk"/>
    <property type="match status" value="1"/>
</dbReference>
<dbReference type="InterPro" id="IPR041976">
    <property type="entry name" value="KOW_Spt5_3"/>
</dbReference>
<evidence type="ECO:0000256" key="6">
    <source>
        <dbReference type="ARBA" id="ARBA00023015"/>
    </source>
</evidence>
<feature type="domain" description="KOW" evidence="13">
    <location>
        <begin position="499"/>
        <end position="526"/>
    </location>
</feature>
<accession>A0AAW1QHQ6</accession>
<dbReference type="Pfam" id="PF23284">
    <property type="entry name" value="KOW2_Spt5"/>
    <property type="match status" value="1"/>
</dbReference>
<dbReference type="CDD" id="cd06086">
    <property type="entry name" value="KOW_Spt5_6"/>
    <property type="match status" value="1"/>
</dbReference>
<proteinExistence type="inferred from homology"/>
<dbReference type="CDD" id="cd06081">
    <property type="entry name" value="KOW_Spt5_1"/>
    <property type="match status" value="1"/>
</dbReference>
<keyword evidence="4" id="KW-0597">Phosphoprotein</keyword>
<dbReference type="InterPro" id="IPR041973">
    <property type="entry name" value="KOW_Spt5_1"/>
</dbReference>
<evidence type="ECO:0000256" key="8">
    <source>
        <dbReference type="ARBA" id="ARBA00023163"/>
    </source>
</evidence>
<dbReference type="PANTHER" id="PTHR11125:SF7">
    <property type="entry name" value="TRANSCRIPTION ELONGATION FACTOR SPT5"/>
    <property type="match status" value="1"/>
</dbReference>
<dbReference type="CDD" id="cd06084">
    <property type="entry name" value="KOW_Spt5_4"/>
    <property type="match status" value="1"/>
</dbReference>
<dbReference type="InterPro" id="IPR041975">
    <property type="entry name" value="KOW_Spt5_2"/>
</dbReference>
<keyword evidence="6" id="KW-0805">Transcription regulation</keyword>
<dbReference type="CDD" id="cd06085">
    <property type="entry name" value="KOW_Spt5_5"/>
    <property type="match status" value="1"/>
</dbReference>
<dbReference type="InterPro" id="IPR006645">
    <property type="entry name" value="NGN-like_dom"/>
</dbReference>
<keyword evidence="8 10" id="KW-0804">Transcription</keyword>
<reference evidence="14 15" key="1">
    <citation type="journal article" date="2024" name="Nat. Commun.">
        <title>Phylogenomics reveals the evolutionary origins of lichenization in chlorophyte algae.</title>
        <authorList>
            <person name="Puginier C."/>
            <person name="Libourel C."/>
            <person name="Otte J."/>
            <person name="Skaloud P."/>
            <person name="Haon M."/>
            <person name="Grisel S."/>
            <person name="Petersen M."/>
            <person name="Berrin J.G."/>
            <person name="Delaux P.M."/>
            <person name="Dal Grande F."/>
            <person name="Keller J."/>
        </authorList>
    </citation>
    <scope>NUCLEOTIDE SEQUENCE [LARGE SCALE GENOMIC DNA]</scope>
    <source>
        <strain evidence="14 15">SAG 245.80</strain>
    </source>
</reference>
<dbReference type="Pfam" id="PF11942">
    <property type="entry name" value="Spt5_N"/>
    <property type="match status" value="1"/>
</dbReference>
<evidence type="ECO:0000256" key="4">
    <source>
        <dbReference type="ARBA" id="ARBA00022553"/>
    </source>
</evidence>
<dbReference type="Pfam" id="PF03439">
    <property type="entry name" value="Spt5-NGN"/>
    <property type="match status" value="1"/>
</dbReference>
<dbReference type="SMART" id="SM00739">
    <property type="entry name" value="KOW"/>
    <property type="match status" value="5"/>
</dbReference>
<evidence type="ECO:0000256" key="9">
    <source>
        <dbReference type="ARBA" id="ARBA00023242"/>
    </source>
</evidence>
<dbReference type="SMART" id="SM00738">
    <property type="entry name" value="NGN"/>
    <property type="match status" value="1"/>
</dbReference>
<feature type="domain" description="KOW" evidence="13">
    <location>
        <begin position="274"/>
        <end position="301"/>
    </location>
</feature>
<dbReference type="GO" id="GO:0003729">
    <property type="term" value="F:mRNA binding"/>
    <property type="evidence" value="ECO:0007669"/>
    <property type="project" value="TreeGrafter"/>
</dbReference>
<evidence type="ECO:0000256" key="3">
    <source>
        <dbReference type="ARBA" id="ARBA00022491"/>
    </source>
</evidence>
<keyword evidence="15" id="KW-1185">Reference proteome</keyword>
<evidence type="ECO:0000256" key="5">
    <source>
        <dbReference type="ARBA" id="ARBA00022737"/>
    </source>
</evidence>
<dbReference type="InterPro" id="IPR005100">
    <property type="entry name" value="NGN-domain"/>
</dbReference>
<dbReference type="InterPro" id="IPR057936">
    <property type="entry name" value="KOWx_Spt5"/>
</dbReference>